<dbReference type="GO" id="GO:0006896">
    <property type="term" value="P:Golgi to vacuole transport"/>
    <property type="evidence" value="ECO:0007669"/>
    <property type="project" value="TreeGrafter"/>
</dbReference>
<dbReference type="GO" id="GO:0010008">
    <property type="term" value="C:endosome membrane"/>
    <property type="evidence" value="ECO:0007669"/>
    <property type="project" value="TreeGrafter"/>
</dbReference>
<dbReference type="Gene3D" id="1.25.10.10">
    <property type="entry name" value="Leucine-rich Repeat Variant"/>
    <property type="match status" value="1"/>
</dbReference>
<dbReference type="GO" id="GO:0030123">
    <property type="term" value="C:AP-3 adaptor complex"/>
    <property type="evidence" value="ECO:0007669"/>
    <property type="project" value="InterPro"/>
</dbReference>
<keyword evidence="5" id="KW-0653">Protein transport</keyword>
<dbReference type="GO" id="GO:0043195">
    <property type="term" value="C:terminal bouton"/>
    <property type="evidence" value="ECO:0007669"/>
    <property type="project" value="TreeGrafter"/>
</dbReference>
<dbReference type="PANTHER" id="PTHR22781">
    <property type="entry name" value="DELTA ADAPTIN-RELATED"/>
    <property type="match status" value="1"/>
</dbReference>
<evidence type="ECO:0000259" key="7">
    <source>
        <dbReference type="Pfam" id="PF01602"/>
    </source>
</evidence>
<dbReference type="Proteomes" id="UP000504611">
    <property type="component" value="Unplaced"/>
</dbReference>
<dbReference type="RefSeq" id="XP_010788721.1">
    <property type="nucleotide sequence ID" value="XM_010790419.1"/>
</dbReference>
<sequence length="121" mass="13269">FGALTPLEPRLGKKLIEPLTNLIHSTSAMSLLYECVNTVIAVLISLSSGMPNHSASIQLCVQKLRILIEDSDQNCEPSVNACSVSFSHCLRVSEYGTVHPLRRKVPLTLDNSKPYHTPSLI</sequence>
<keyword evidence="3" id="KW-0813">Transport</keyword>
<evidence type="ECO:0000256" key="5">
    <source>
        <dbReference type="ARBA" id="ARBA00022927"/>
    </source>
</evidence>
<evidence type="ECO:0000256" key="3">
    <source>
        <dbReference type="ARBA" id="ARBA00022448"/>
    </source>
</evidence>
<dbReference type="InterPro" id="IPR017105">
    <property type="entry name" value="AP3_complex_dsu"/>
</dbReference>
<name>A0A6I9PTP4_9TELE</name>
<dbReference type="GO" id="GO:0098830">
    <property type="term" value="C:presynaptic endosome"/>
    <property type="evidence" value="ECO:0007669"/>
    <property type="project" value="TreeGrafter"/>
</dbReference>
<dbReference type="InterPro" id="IPR016024">
    <property type="entry name" value="ARM-type_fold"/>
</dbReference>
<dbReference type="GO" id="GO:0098943">
    <property type="term" value="P:neurotransmitter receptor transport, postsynaptic endosome to lysosome"/>
    <property type="evidence" value="ECO:0007669"/>
    <property type="project" value="TreeGrafter"/>
</dbReference>
<proteinExistence type="inferred from homology"/>
<dbReference type="AlphaFoldDB" id="A0A6I9PTP4"/>
<dbReference type="GO" id="GO:0006623">
    <property type="term" value="P:protein targeting to vacuole"/>
    <property type="evidence" value="ECO:0007669"/>
    <property type="project" value="TreeGrafter"/>
</dbReference>
<dbReference type="InterPro" id="IPR011989">
    <property type="entry name" value="ARM-like"/>
</dbReference>
<dbReference type="PANTHER" id="PTHR22781:SF12">
    <property type="entry name" value="AP-3 COMPLEX SUBUNIT DELTA-1"/>
    <property type="match status" value="1"/>
</dbReference>
<gene>
    <name evidence="9" type="primary">LOC104962032</name>
</gene>
<dbReference type="SUPFAM" id="SSF48371">
    <property type="entry name" value="ARM repeat"/>
    <property type="match status" value="1"/>
</dbReference>
<accession>A0A6I9PTP4</accession>
<evidence type="ECO:0000256" key="6">
    <source>
        <dbReference type="ARBA" id="ARBA00023136"/>
    </source>
</evidence>
<evidence type="ECO:0000256" key="1">
    <source>
        <dbReference type="ARBA" id="ARBA00004184"/>
    </source>
</evidence>
<comment type="subcellular location">
    <subcellularLocation>
        <location evidence="1">Endomembrane system</location>
        <topology evidence="1">Peripheral membrane protein</topology>
    </subcellularLocation>
</comment>
<organism evidence="8 9">
    <name type="scientific">Notothenia coriiceps</name>
    <name type="common">black rockcod</name>
    <dbReference type="NCBI Taxonomy" id="8208"/>
    <lineage>
        <taxon>Eukaryota</taxon>
        <taxon>Metazoa</taxon>
        <taxon>Chordata</taxon>
        <taxon>Craniata</taxon>
        <taxon>Vertebrata</taxon>
        <taxon>Euteleostomi</taxon>
        <taxon>Actinopterygii</taxon>
        <taxon>Neopterygii</taxon>
        <taxon>Teleostei</taxon>
        <taxon>Neoteleostei</taxon>
        <taxon>Acanthomorphata</taxon>
        <taxon>Eupercaria</taxon>
        <taxon>Perciformes</taxon>
        <taxon>Notothenioidei</taxon>
        <taxon>Nototheniidae</taxon>
        <taxon>Notothenia</taxon>
    </lineage>
</organism>
<dbReference type="Pfam" id="PF01602">
    <property type="entry name" value="Adaptin_N"/>
    <property type="match status" value="1"/>
</dbReference>
<evidence type="ECO:0000256" key="4">
    <source>
        <dbReference type="ARBA" id="ARBA00022737"/>
    </source>
</evidence>
<keyword evidence="4" id="KW-0677">Repeat</keyword>
<protein>
    <submittedName>
        <fullName evidence="9">AP-3 complex subunit delta-like</fullName>
    </submittedName>
</protein>
<dbReference type="GeneID" id="104962032"/>
<keyword evidence="6" id="KW-0472">Membrane</keyword>
<dbReference type="InterPro" id="IPR002553">
    <property type="entry name" value="Clathrin/coatomer_adapt-like_N"/>
</dbReference>
<evidence type="ECO:0000313" key="8">
    <source>
        <dbReference type="Proteomes" id="UP000504611"/>
    </source>
</evidence>
<dbReference type="GO" id="GO:1904115">
    <property type="term" value="C:axon cytoplasm"/>
    <property type="evidence" value="ECO:0007669"/>
    <property type="project" value="GOC"/>
</dbReference>
<dbReference type="KEGG" id="ncc:104962032"/>
<dbReference type="GO" id="GO:0048499">
    <property type="term" value="P:synaptic vesicle membrane organization"/>
    <property type="evidence" value="ECO:0007669"/>
    <property type="project" value="TreeGrafter"/>
</dbReference>
<keyword evidence="8" id="KW-1185">Reference proteome</keyword>
<feature type="non-terminal residue" evidence="9">
    <location>
        <position position="1"/>
    </location>
</feature>
<dbReference type="OrthoDB" id="10264595at2759"/>
<reference evidence="9" key="1">
    <citation type="submission" date="2025-08" db="UniProtKB">
        <authorList>
            <consortium name="RefSeq"/>
        </authorList>
    </citation>
    <scope>IDENTIFICATION</scope>
    <source>
        <tissue evidence="9">Muscle</tissue>
    </source>
</reference>
<evidence type="ECO:0000313" key="9">
    <source>
        <dbReference type="RefSeq" id="XP_010788721.1"/>
    </source>
</evidence>
<dbReference type="GO" id="GO:0048490">
    <property type="term" value="P:anterograde synaptic vesicle transport"/>
    <property type="evidence" value="ECO:0007669"/>
    <property type="project" value="TreeGrafter"/>
</dbReference>
<comment type="similarity">
    <text evidence="2">Belongs to the adaptor complexes large subunit family.</text>
</comment>
<evidence type="ECO:0000256" key="2">
    <source>
        <dbReference type="ARBA" id="ARBA00006613"/>
    </source>
</evidence>
<dbReference type="GO" id="GO:0016182">
    <property type="term" value="P:synaptic vesicle budding from endosome"/>
    <property type="evidence" value="ECO:0007669"/>
    <property type="project" value="TreeGrafter"/>
</dbReference>
<feature type="domain" description="Clathrin/coatomer adaptor adaptin-like N-terminal" evidence="7">
    <location>
        <begin position="3"/>
        <end position="74"/>
    </location>
</feature>